<sequence>MSLPKINPTKTEAWKALETHFQEMKGQQLQDVFLKDSARADCFKIEWQDFYLDYSKNRITEETLSLLVKLAEEVKLKKAINQQFSGEKINETENREVLHTALRDFNNLKPEVKATLQKMKFFSEEIINGSHKGFTGKAITDIVNIGIGGSHLGPEMVTEALQFYRNHLKIHFIANIDGDAVAESLKKLNPETTLFIVVSKSFTTQETIANASVLRSWFLKNASETDIQKHFVAVSANVKGAKDFGISEENIFPMQDWVGGRFSLWSSVGLSICCAIGFKNFEAMLKGALEMDNHFRKESFDKNIPVILALLSIWYNNFFKTESEAVVAYSQYLHKLVPYLQQAVMESNGKSVDRNGEKINYQTGTIVWGNVGSNSQHAYFQLLHQGTKLIPTDFIGFSESLHGNSENHNILMANFFAQTEALWEGTHNKNVENAFKFFEGNKPTNSILIEKLTPKNLGSLIAIYEHKLFVQGIIWNIFSYDQWGVELGKTVAKGTLKAIENKNASKVENRSTANLLKKFQKK</sequence>
<evidence type="ECO:0000256" key="3">
    <source>
        <dbReference type="ARBA" id="ARBA00022432"/>
    </source>
</evidence>
<dbReference type="EC" id="5.3.1.9" evidence="7"/>
<dbReference type="Gene3D" id="3.40.50.10490">
    <property type="entry name" value="Glucose-6-phosphate isomerase like protein, domain 1"/>
    <property type="match status" value="2"/>
</dbReference>
<evidence type="ECO:0000256" key="4">
    <source>
        <dbReference type="ARBA" id="ARBA00023152"/>
    </source>
</evidence>
<dbReference type="UniPathway" id="UPA00138"/>
<dbReference type="PROSITE" id="PS00765">
    <property type="entry name" value="P_GLUCOSE_ISOMERASE_1"/>
    <property type="match status" value="1"/>
</dbReference>
<dbReference type="CDD" id="cd05015">
    <property type="entry name" value="SIS_PGI_1"/>
    <property type="match status" value="1"/>
</dbReference>
<dbReference type="Pfam" id="PF00342">
    <property type="entry name" value="PGI"/>
    <property type="match status" value="1"/>
</dbReference>
<dbReference type="GO" id="GO:0051156">
    <property type="term" value="P:glucose 6-phosphate metabolic process"/>
    <property type="evidence" value="ECO:0007669"/>
    <property type="project" value="TreeGrafter"/>
</dbReference>
<keyword evidence="3 7" id="KW-0312">Gluconeogenesis</keyword>
<dbReference type="InterPro" id="IPR035476">
    <property type="entry name" value="SIS_PGI_1"/>
</dbReference>
<evidence type="ECO:0000313" key="9">
    <source>
        <dbReference type="EMBL" id="OAD91980.1"/>
    </source>
</evidence>
<dbReference type="GO" id="GO:0004347">
    <property type="term" value="F:glucose-6-phosphate isomerase activity"/>
    <property type="evidence" value="ECO:0007669"/>
    <property type="project" value="UniProtKB-UniRule"/>
</dbReference>
<name>A0A1A9LFE4_9FLAO</name>
<keyword evidence="5 7" id="KW-0413">Isomerase</keyword>
<dbReference type="GO" id="GO:0006094">
    <property type="term" value="P:gluconeogenesis"/>
    <property type="evidence" value="ECO:0007669"/>
    <property type="project" value="UniProtKB-UniRule"/>
</dbReference>
<dbReference type="Proteomes" id="UP000077552">
    <property type="component" value="Unassembled WGS sequence"/>
</dbReference>
<proteinExistence type="inferred from homology"/>
<protein>
    <recommendedName>
        <fullName evidence="7">Glucose-6-phosphate isomerase</fullName>
        <shortName evidence="7">GPI</shortName>
        <ecNumber evidence="7">5.3.1.9</ecNumber>
    </recommendedName>
    <alternativeName>
        <fullName evidence="7">Phosphoglucose isomerase</fullName>
        <shortName evidence="7">PGI</shortName>
    </alternativeName>
    <alternativeName>
        <fullName evidence="7">Phosphohexose isomerase</fullName>
        <shortName evidence="7">PHI</shortName>
    </alternativeName>
</protein>
<dbReference type="InterPro" id="IPR023096">
    <property type="entry name" value="G6P_Isomerase_C"/>
</dbReference>
<dbReference type="STRING" id="1385699.A7A78_10240"/>
<feature type="active site" evidence="7">
    <location>
        <position position="377"/>
    </location>
</feature>
<evidence type="ECO:0000256" key="8">
    <source>
        <dbReference type="RuleBase" id="RU000612"/>
    </source>
</evidence>
<accession>A0A1A9LFE4</accession>
<dbReference type="InterPro" id="IPR046348">
    <property type="entry name" value="SIS_dom_sf"/>
</dbReference>
<dbReference type="PANTHER" id="PTHR11469:SF1">
    <property type="entry name" value="GLUCOSE-6-PHOSPHATE ISOMERASE"/>
    <property type="match status" value="1"/>
</dbReference>
<dbReference type="InterPro" id="IPR001672">
    <property type="entry name" value="G6P_Isomerase"/>
</dbReference>
<dbReference type="RefSeq" id="WP_068761266.1">
    <property type="nucleotide sequence ID" value="NZ_LXIE01000007.1"/>
</dbReference>
<reference evidence="9 10" key="1">
    <citation type="submission" date="2016-05" db="EMBL/GenBank/DDBJ databases">
        <title>Genome sequencing of Vitellibacter soesokkakensis RSSK-12.</title>
        <authorList>
            <person name="Thevarajoo S."/>
            <person name="Selvaratnam C."/>
            <person name="Goh K.M."/>
            <person name="Chan K.-G."/>
            <person name="Chong C.S."/>
        </authorList>
    </citation>
    <scope>NUCLEOTIDE SEQUENCE [LARGE SCALE GENOMIC DNA]</scope>
    <source>
        <strain evidence="9 10">RSSK-12</strain>
    </source>
</reference>
<dbReference type="GO" id="GO:0097367">
    <property type="term" value="F:carbohydrate derivative binding"/>
    <property type="evidence" value="ECO:0007669"/>
    <property type="project" value="InterPro"/>
</dbReference>
<comment type="catalytic activity">
    <reaction evidence="6 7 8">
        <text>alpha-D-glucose 6-phosphate = beta-D-fructose 6-phosphate</text>
        <dbReference type="Rhea" id="RHEA:11816"/>
        <dbReference type="ChEBI" id="CHEBI:57634"/>
        <dbReference type="ChEBI" id="CHEBI:58225"/>
        <dbReference type="EC" id="5.3.1.9"/>
    </reaction>
</comment>
<evidence type="ECO:0000256" key="2">
    <source>
        <dbReference type="ARBA" id="ARBA00006604"/>
    </source>
</evidence>
<dbReference type="HAMAP" id="MF_00473">
    <property type="entry name" value="G6P_isomerase"/>
    <property type="match status" value="1"/>
</dbReference>
<dbReference type="InterPro" id="IPR035482">
    <property type="entry name" value="SIS_PGI_2"/>
</dbReference>
<dbReference type="AlphaFoldDB" id="A0A1A9LFE4"/>
<feature type="active site" evidence="7">
    <location>
        <position position="489"/>
    </location>
</feature>
<evidence type="ECO:0000256" key="7">
    <source>
        <dbReference type="HAMAP-Rule" id="MF_00473"/>
    </source>
</evidence>
<feature type="active site" description="Proton donor" evidence="7">
    <location>
        <position position="346"/>
    </location>
</feature>
<dbReference type="GO" id="GO:0006096">
    <property type="term" value="P:glycolytic process"/>
    <property type="evidence" value="ECO:0007669"/>
    <property type="project" value="UniProtKB-UniRule"/>
</dbReference>
<evidence type="ECO:0000256" key="5">
    <source>
        <dbReference type="ARBA" id="ARBA00023235"/>
    </source>
</evidence>
<comment type="function">
    <text evidence="7">Catalyzes the reversible isomerization of glucose-6-phosphate to fructose-6-phosphate.</text>
</comment>
<dbReference type="InterPro" id="IPR018189">
    <property type="entry name" value="Phosphoglucose_isomerase_CS"/>
</dbReference>
<comment type="subcellular location">
    <subcellularLocation>
        <location evidence="7">Cytoplasm</location>
    </subcellularLocation>
</comment>
<keyword evidence="4 7" id="KW-0324">Glycolysis</keyword>
<evidence type="ECO:0000256" key="1">
    <source>
        <dbReference type="ARBA" id="ARBA00004926"/>
    </source>
</evidence>
<dbReference type="PRINTS" id="PR00662">
    <property type="entry name" value="G6PISOMERASE"/>
</dbReference>
<evidence type="ECO:0000313" key="10">
    <source>
        <dbReference type="Proteomes" id="UP000077552"/>
    </source>
</evidence>
<organism evidence="9 10">
    <name type="scientific">Aequorivita soesokkakensis</name>
    <dbReference type="NCBI Taxonomy" id="1385699"/>
    <lineage>
        <taxon>Bacteria</taxon>
        <taxon>Pseudomonadati</taxon>
        <taxon>Bacteroidota</taxon>
        <taxon>Flavobacteriia</taxon>
        <taxon>Flavobacteriales</taxon>
        <taxon>Flavobacteriaceae</taxon>
        <taxon>Aequorivita</taxon>
    </lineage>
</organism>
<comment type="similarity">
    <text evidence="2 7 8">Belongs to the GPI family.</text>
</comment>
<dbReference type="NCBIfam" id="NF001211">
    <property type="entry name" value="PRK00179.1"/>
    <property type="match status" value="1"/>
</dbReference>
<dbReference type="OrthoDB" id="140919at2"/>
<dbReference type="CDD" id="cd05016">
    <property type="entry name" value="SIS_PGI_2"/>
    <property type="match status" value="1"/>
</dbReference>
<comment type="caution">
    <text evidence="9">The sequence shown here is derived from an EMBL/GenBank/DDBJ whole genome shotgun (WGS) entry which is preliminary data.</text>
</comment>
<gene>
    <name evidence="7" type="primary">pgi</name>
    <name evidence="9" type="ORF">A7A78_10240</name>
</gene>
<evidence type="ECO:0000256" key="6">
    <source>
        <dbReference type="ARBA" id="ARBA00029321"/>
    </source>
</evidence>
<comment type="pathway">
    <text evidence="1 7 8">Carbohydrate degradation; glycolysis; D-glyceraldehyde 3-phosphate and glycerone phosphate from D-glucose: step 2/4.</text>
</comment>
<keyword evidence="10" id="KW-1185">Reference proteome</keyword>
<dbReference type="UniPathway" id="UPA00109">
    <property type="reaction ID" value="UER00181"/>
</dbReference>
<dbReference type="GO" id="GO:0005829">
    <property type="term" value="C:cytosol"/>
    <property type="evidence" value="ECO:0007669"/>
    <property type="project" value="TreeGrafter"/>
</dbReference>
<dbReference type="PROSITE" id="PS00174">
    <property type="entry name" value="P_GLUCOSE_ISOMERASE_2"/>
    <property type="match status" value="1"/>
</dbReference>
<dbReference type="PANTHER" id="PTHR11469">
    <property type="entry name" value="GLUCOSE-6-PHOSPHATE ISOMERASE"/>
    <property type="match status" value="1"/>
</dbReference>
<dbReference type="PROSITE" id="PS51463">
    <property type="entry name" value="P_GLUCOSE_ISOMERASE_3"/>
    <property type="match status" value="1"/>
</dbReference>
<keyword evidence="7" id="KW-0963">Cytoplasm</keyword>
<dbReference type="EMBL" id="LXIE01000007">
    <property type="protein sequence ID" value="OAD91980.1"/>
    <property type="molecule type" value="Genomic_DNA"/>
</dbReference>
<dbReference type="SUPFAM" id="SSF53697">
    <property type="entry name" value="SIS domain"/>
    <property type="match status" value="1"/>
</dbReference>
<comment type="pathway">
    <text evidence="7">Carbohydrate biosynthesis; gluconeogenesis.</text>
</comment>
<dbReference type="GO" id="GO:0048029">
    <property type="term" value="F:monosaccharide binding"/>
    <property type="evidence" value="ECO:0007669"/>
    <property type="project" value="TreeGrafter"/>
</dbReference>
<dbReference type="Gene3D" id="1.10.1390.10">
    <property type="match status" value="1"/>
</dbReference>